<dbReference type="AlphaFoldDB" id="A0A9P5AEA9"/>
<dbReference type="EMBL" id="PVQB02000430">
    <property type="protein sequence ID" value="KAF4337260.1"/>
    <property type="molecule type" value="Genomic_DNA"/>
</dbReference>
<feature type="region of interest" description="Disordered" evidence="6">
    <location>
        <begin position="286"/>
        <end position="305"/>
    </location>
</feature>
<feature type="transmembrane region" description="Helical" evidence="7">
    <location>
        <begin position="88"/>
        <end position="112"/>
    </location>
</feature>
<evidence type="ECO:0000259" key="8">
    <source>
        <dbReference type="Pfam" id="PF20684"/>
    </source>
</evidence>
<protein>
    <submittedName>
        <fullName evidence="9">Integral membrane protein PTH11</fullName>
    </submittedName>
</protein>
<feature type="compositionally biased region" description="Basic and acidic residues" evidence="6">
    <location>
        <begin position="318"/>
        <end position="331"/>
    </location>
</feature>
<keyword evidence="10" id="KW-1185">Reference proteome</keyword>
<name>A0A9P5AEA9_9HYPO</name>
<evidence type="ECO:0000313" key="10">
    <source>
        <dbReference type="Proteomes" id="UP000730481"/>
    </source>
</evidence>
<evidence type="ECO:0000256" key="5">
    <source>
        <dbReference type="ARBA" id="ARBA00038359"/>
    </source>
</evidence>
<feature type="transmembrane region" description="Helical" evidence="7">
    <location>
        <begin position="45"/>
        <end position="68"/>
    </location>
</feature>
<sequence length="988" mass="110747">MAAHIENRGPQLMAVNITFYAMALITCLLRCYVRLFMVNAFRKDDWLMVVATLLFTFYATSSTVGVTFGTGRHHDDLEPRQIHSALQCWWFCYLGYALTMIFCKLSIGFFLLRVTTEKLQKWIIYVAMFCTGLSGAIFFFVTLFQCHPISYFWNKDDQDGTCINPGVVIALAVLYSVFGVASDFIFALLPGWIIWNLQLHKRTKYSLIPLLAMGCVASAAVIARFPYLHLIAKPDFLWNTTDIAIWSTIEQGLAITASSMATLRPLIKQAAFRLGLTSKPISLGASGYRSSQRTPGPGTPRAFSSREAYTLSSVSRQENAEKRGTGFDSRNPSDLKVGIKKEIKWEVKNQVSVLVASTPENVPYKRVLFAEQENQDVTANDHAADSASAATQNAPILIQSPIAGPDASLIPPAAKKRPRLWGQWPSGDVIMSWKVLHHPISRCGQHRHWETYRDELAPNCDGATETAGPSPSIKAEFLRSDSTIDSFDADQVMSDDIPMNALSPESPELAPLLIRNYVVNIHSKSPILDLDFLKDLEDRLQKDSQFQHWSVYKELPAGLQPPDMAILLLVLALGEVSARVNPEKKPIRQSSYIALALPWLGLTAFSNGSPIKDLQAQLLLASYYMWNLKPWKAWCHVETAAAKAETILLRYPDILEQKLSHRVLWATAKMQLELTEEIYPHLELLKPGRLGQLIQSTPIPPPPPQPFEWPSIGSQLDTDTWYYYLAETSSRRLVERIKAELYSDESSGSGIASIISTSYPLACEFERQINEWMSSLPADLRAASQLSFEFSPGTIETLEQNIKQRMRKVLVDRQGQLMMLVFRPFLAALADTHYNKNKPGATSSNSDALLKGTAKYLYYAMKFLHQQSEQPVRHYGCWLLARNIWSAALSLISACHLPDVVRYMDAGELEIQIFDSASPLSQGSSMPSISGGLFSQKALDACQAAYRQLRIWDKESASLSFCADQLWVLIVDAQWRENRTSGIDILVQ</sequence>
<feature type="transmembrane region" description="Helical" evidence="7">
    <location>
        <begin position="165"/>
        <end position="195"/>
    </location>
</feature>
<evidence type="ECO:0000256" key="7">
    <source>
        <dbReference type="SAM" id="Phobius"/>
    </source>
</evidence>
<evidence type="ECO:0000313" key="9">
    <source>
        <dbReference type="EMBL" id="KAF4337260.1"/>
    </source>
</evidence>
<keyword evidence="3 7" id="KW-1133">Transmembrane helix</keyword>
<comment type="similarity">
    <text evidence="5">Belongs to the SAT4 family.</text>
</comment>
<proteinExistence type="inferred from homology"/>
<feature type="transmembrane region" description="Helical" evidence="7">
    <location>
        <begin position="12"/>
        <end position="33"/>
    </location>
</feature>
<dbReference type="OrthoDB" id="4356994at2759"/>
<comment type="caution">
    <text evidence="9">The sequence shown here is derived from an EMBL/GenBank/DDBJ whole genome shotgun (WGS) entry which is preliminary data.</text>
</comment>
<feature type="transmembrane region" description="Helical" evidence="7">
    <location>
        <begin position="207"/>
        <end position="227"/>
    </location>
</feature>
<dbReference type="InterPro" id="IPR049326">
    <property type="entry name" value="Rhodopsin_dom_fungi"/>
</dbReference>
<evidence type="ECO:0000256" key="2">
    <source>
        <dbReference type="ARBA" id="ARBA00022692"/>
    </source>
</evidence>
<accession>A0A9P5AEA9</accession>
<dbReference type="PANTHER" id="PTHR33048">
    <property type="entry name" value="PTH11-LIKE INTEGRAL MEMBRANE PROTEIN (AFU_ORTHOLOGUE AFUA_5G11245)"/>
    <property type="match status" value="1"/>
</dbReference>
<dbReference type="GO" id="GO:0016020">
    <property type="term" value="C:membrane"/>
    <property type="evidence" value="ECO:0007669"/>
    <property type="project" value="UniProtKB-SubCell"/>
</dbReference>
<keyword evidence="4 7" id="KW-0472">Membrane</keyword>
<feature type="domain" description="Rhodopsin" evidence="8">
    <location>
        <begin position="29"/>
        <end position="268"/>
    </location>
</feature>
<evidence type="ECO:0000256" key="6">
    <source>
        <dbReference type="SAM" id="MobiDB-lite"/>
    </source>
</evidence>
<dbReference type="CDD" id="cd12148">
    <property type="entry name" value="fungal_TF_MHR"/>
    <property type="match status" value="1"/>
</dbReference>
<evidence type="ECO:0000256" key="4">
    <source>
        <dbReference type="ARBA" id="ARBA00023136"/>
    </source>
</evidence>
<evidence type="ECO:0000256" key="1">
    <source>
        <dbReference type="ARBA" id="ARBA00004141"/>
    </source>
</evidence>
<evidence type="ECO:0000256" key="3">
    <source>
        <dbReference type="ARBA" id="ARBA00022989"/>
    </source>
</evidence>
<feature type="region of interest" description="Disordered" evidence="6">
    <location>
        <begin position="310"/>
        <end position="331"/>
    </location>
</feature>
<organism evidence="9 10">
    <name type="scientific">Fusarium beomiforme</name>
    <dbReference type="NCBI Taxonomy" id="44412"/>
    <lineage>
        <taxon>Eukaryota</taxon>
        <taxon>Fungi</taxon>
        <taxon>Dikarya</taxon>
        <taxon>Ascomycota</taxon>
        <taxon>Pezizomycotina</taxon>
        <taxon>Sordariomycetes</taxon>
        <taxon>Hypocreomycetidae</taxon>
        <taxon>Hypocreales</taxon>
        <taxon>Nectriaceae</taxon>
        <taxon>Fusarium</taxon>
        <taxon>Fusarium burgessii species complex</taxon>
    </lineage>
</organism>
<dbReference type="Pfam" id="PF20684">
    <property type="entry name" value="Fung_rhodopsin"/>
    <property type="match status" value="1"/>
</dbReference>
<reference evidence="9" key="1">
    <citation type="journal article" date="2017" name="Mycologia">
        <title>Fusarium algeriense, sp. nov., a novel toxigenic crown rot pathogen of durum wheat from Algeria is nested in the Fusarium burgessii species complex.</title>
        <authorList>
            <person name="Laraba I."/>
            <person name="Keddad A."/>
            <person name="Boureghda H."/>
            <person name="Abdallah N."/>
            <person name="Vaughan M.M."/>
            <person name="Proctor R.H."/>
            <person name="Busman M."/>
            <person name="O'Donnell K."/>
        </authorList>
    </citation>
    <scope>NUCLEOTIDE SEQUENCE</scope>
    <source>
        <strain evidence="9">NRRL 25174</strain>
    </source>
</reference>
<feature type="transmembrane region" description="Helical" evidence="7">
    <location>
        <begin position="124"/>
        <end position="145"/>
    </location>
</feature>
<dbReference type="InterPro" id="IPR052337">
    <property type="entry name" value="SAT4-like"/>
</dbReference>
<dbReference type="PANTHER" id="PTHR33048:SF96">
    <property type="entry name" value="INTEGRAL MEMBRANE PROTEIN"/>
    <property type="match status" value="1"/>
</dbReference>
<gene>
    <name evidence="9" type="ORF">FBEOM_8849</name>
</gene>
<reference evidence="9" key="2">
    <citation type="submission" date="2020-02" db="EMBL/GenBank/DDBJ databases">
        <title>Identification and distribution of gene clusters putatively required for synthesis of sphingolipid metabolism inhibitors in phylogenetically diverse species of the filamentous fungus Fusarium.</title>
        <authorList>
            <person name="Kim H.-S."/>
            <person name="Busman M."/>
            <person name="Brown D.W."/>
            <person name="Divon H."/>
            <person name="Uhlig S."/>
            <person name="Proctor R.H."/>
        </authorList>
    </citation>
    <scope>NUCLEOTIDE SEQUENCE</scope>
    <source>
        <strain evidence="9">NRRL 25174</strain>
    </source>
</reference>
<keyword evidence="2 7" id="KW-0812">Transmembrane</keyword>
<dbReference type="Proteomes" id="UP000730481">
    <property type="component" value="Unassembled WGS sequence"/>
</dbReference>
<comment type="subcellular location">
    <subcellularLocation>
        <location evidence="1">Membrane</location>
        <topology evidence="1">Multi-pass membrane protein</topology>
    </subcellularLocation>
</comment>